<dbReference type="Pfam" id="PF13489">
    <property type="entry name" value="Methyltransf_23"/>
    <property type="match status" value="1"/>
</dbReference>
<feature type="region of interest" description="Disordered" evidence="1">
    <location>
        <begin position="1"/>
        <end position="32"/>
    </location>
</feature>
<evidence type="ECO:0000256" key="1">
    <source>
        <dbReference type="SAM" id="MobiDB-lite"/>
    </source>
</evidence>
<feature type="compositionally biased region" description="Polar residues" evidence="1">
    <location>
        <begin position="17"/>
        <end position="32"/>
    </location>
</feature>
<dbReference type="SUPFAM" id="SSF53335">
    <property type="entry name" value="S-adenosyl-L-methionine-dependent methyltransferases"/>
    <property type="match status" value="1"/>
</dbReference>
<keyword evidence="2" id="KW-0489">Methyltransferase</keyword>
<gene>
    <name evidence="2" type="ORF">L207DRAFT_91757</name>
</gene>
<dbReference type="PANTHER" id="PTHR43591">
    <property type="entry name" value="METHYLTRANSFERASE"/>
    <property type="match status" value="1"/>
</dbReference>
<dbReference type="Gene3D" id="3.40.50.150">
    <property type="entry name" value="Vaccinia Virus protein VP39"/>
    <property type="match status" value="1"/>
</dbReference>
<dbReference type="GO" id="GO:0008168">
    <property type="term" value="F:methyltransferase activity"/>
    <property type="evidence" value="ECO:0007669"/>
    <property type="project" value="UniProtKB-KW"/>
</dbReference>
<proteinExistence type="predicted"/>
<dbReference type="PANTHER" id="PTHR43591:SF10">
    <property type="entry name" value="ABC TRANSMEMBRANE TYPE-1 DOMAIN-CONTAINING PROTEIN-RELATED"/>
    <property type="match status" value="1"/>
</dbReference>
<dbReference type="EMBL" id="KZ613950">
    <property type="protein sequence ID" value="PMD36922.1"/>
    <property type="molecule type" value="Genomic_DNA"/>
</dbReference>
<organism evidence="2 3">
    <name type="scientific">Hyaloscypha variabilis (strain UAMH 11265 / GT02V1 / F)</name>
    <name type="common">Meliniomyces variabilis</name>
    <dbReference type="NCBI Taxonomy" id="1149755"/>
    <lineage>
        <taxon>Eukaryota</taxon>
        <taxon>Fungi</taxon>
        <taxon>Dikarya</taxon>
        <taxon>Ascomycota</taxon>
        <taxon>Pezizomycotina</taxon>
        <taxon>Leotiomycetes</taxon>
        <taxon>Helotiales</taxon>
        <taxon>Hyaloscyphaceae</taxon>
        <taxon>Hyaloscypha</taxon>
        <taxon>Hyaloscypha variabilis</taxon>
    </lineage>
</organism>
<evidence type="ECO:0000313" key="3">
    <source>
        <dbReference type="Proteomes" id="UP000235786"/>
    </source>
</evidence>
<sequence length="350" mass="39336">MSQGDNANSPIEKRAGDSSSAHSSDYNLSGDTKSIESSVTQYRIEHGRRYHGYKDGTYWQPNDDRQNENLDIAHMKFFHALGGKLFLAPITPTTGRVLDIGTGTGIWAMDFADEFPNTHVIGTDLSPIQPELVPPNCVFEIDDCQDEWTYPVEHFDFIHIRSLFGSIEDWPALYRQAYKHLKPGGYIEHVEISIDIRSDDGTVTPGSPLRKFTELFVEAGNVTGCTFCIFDTMGDMIAATGFEKMEQKIIYTPLGRWHPDRKLRELGKWALLGFDIGLEGYAMATLTRHMGWTQPEVHVLLAQIRADVKNPKIHSYHEIKVVYAQKPFPPDHPSATTSTKTPPIDSTPPV</sequence>
<dbReference type="OrthoDB" id="2013972at2759"/>
<keyword evidence="2" id="KW-0808">Transferase</keyword>
<dbReference type="AlphaFoldDB" id="A0A2J6REH7"/>
<name>A0A2J6REH7_HYAVF</name>
<dbReference type="CDD" id="cd02440">
    <property type="entry name" value="AdoMet_MTases"/>
    <property type="match status" value="1"/>
</dbReference>
<feature type="region of interest" description="Disordered" evidence="1">
    <location>
        <begin position="327"/>
        <end position="350"/>
    </location>
</feature>
<dbReference type="Proteomes" id="UP000235786">
    <property type="component" value="Unassembled WGS sequence"/>
</dbReference>
<dbReference type="STRING" id="1149755.A0A2J6REH7"/>
<reference evidence="2 3" key="1">
    <citation type="submission" date="2016-04" db="EMBL/GenBank/DDBJ databases">
        <title>A degradative enzymes factory behind the ericoid mycorrhizal symbiosis.</title>
        <authorList>
            <consortium name="DOE Joint Genome Institute"/>
            <person name="Martino E."/>
            <person name="Morin E."/>
            <person name="Grelet G."/>
            <person name="Kuo A."/>
            <person name="Kohler A."/>
            <person name="Daghino S."/>
            <person name="Barry K."/>
            <person name="Choi C."/>
            <person name="Cichocki N."/>
            <person name="Clum A."/>
            <person name="Copeland A."/>
            <person name="Hainaut M."/>
            <person name="Haridas S."/>
            <person name="Labutti K."/>
            <person name="Lindquist E."/>
            <person name="Lipzen A."/>
            <person name="Khouja H.-R."/>
            <person name="Murat C."/>
            <person name="Ohm R."/>
            <person name="Olson A."/>
            <person name="Spatafora J."/>
            <person name="Veneault-Fourrey C."/>
            <person name="Henrissat B."/>
            <person name="Grigoriev I."/>
            <person name="Martin F."/>
            <person name="Perotto S."/>
        </authorList>
    </citation>
    <scope>NUCLEOTIDE SEQUENCE [LARGE SCALE GENOMIC DNA]</scope>
    <source>
        <strain evidence="2 3">F</strain>
    </source>
</reference>
<keyword evidence="3" id="KW-1185">Reference proteome</keyword>
<accession>A0A2J6REH7</accession>
<evidence type="ECO:0000313" key="2">
    <source>
        <dbReference type="EMBL" id="PMD36922.1"/>
    </source>
</evidence>
<dbReference type="InterPro" id="IPR029063">
    <property type="entry name" value="SAM-dependent_MTases_sf"/>
</dbReference>
<dbReference type="GO" id="GO:0032259">
    <property type="term" value="P:methylation"/>
    <property type="evidence" value="ECO:0007669"/>
    <property type="project" value="UniProtKB-KW"/>
</dbReference>
<protein>
    <submittedName>
        <fullName evidence="2">SAM dependent methyltransferase</fullName>
    </submittedName>
</protein>